<evidence type="ECO:0008006" key="3">
    <source>
        <dbReference type="Google" id="ProtNLM"/>
    </source>
</evidence>
<dbReference type="InterPro" id="IPR032710">
    <property type="entry name" value="NTF2-like_dom_sf"/>
</dbReference>
<gene>
    <name evidence="1" type="ORF">DFH07DRAFT_749555</name>
</gene>
<keyword evidence="2" id="KW-1185">Reference proteome</keyword>
<comment type="caution">
    <text evidence="1">The sequence shown here is derived from an EMBL/GenBank/DDBJ whole genome shotgun (WGS) entry which is preliminary data.</text>
</comment>
<evidence type="ECO:0000313" key="2">
    <source>
        <dbReference type="Proteomes" id="UP001215280"/>
    </source>
</evidence>
<sequence length="122" mass="13846">MRSHLLAYFAHSLINPIRTVEEAYTHFTENFTNHNPDVLDGLAASFNLVEPIFTFTNAAVTIEVLYQPFVAPIGWVHYRIDGFLPESTAVVDVYLWGGACIVEHWDIIQERLVNATSTHPLF</sequence>
<dbReference type="Proteomes" id="UP001215280">
    <property type="component" value="Unassembled WGS sequence"/>
</dbReference>
<reference evidence="1" key="1">
    <citation type="submission" date="2023-03" db="EMBL/GenBank/DDBJ databases">
        <title>Massive genome expansion in bonnet fungi (Mycena s.s.) driven by repeated elements and novel gene families across ecological guilds.</title>
        <authorList>
            <consortium name="Lawrence Berkeley National Laboratory"/>
            <person name="Harder C.B."/>
            <person name="Miyauchi S."/>
            <person name="Viragh M."/>
            <person name="Kuo A."/>
            <person name="Thoen E."/>
            <person name="Andreopoulos B."/>
            <person name="Lu D."/>
            <person name="Skrede I."/>
            <person name="Drula E."/>
            <person name="Henrissat B."/>
            <person name="Morin E."/>
            <person name="Kohler A."/>
            <person name="Barry K."/>
            <person name="LaButti K."/>
            <person name="Morin E."/>
            <person name="Salamov A."/>
            <person name="Lipzen A."/>
            <person name="Mereny Z."/>
            <person name="Hegedus B."/>
            <person name="Baldrian P."/>
            <person name="Stursova M."/>
            <person name="Weitz H."/>
            <person name="Taylor A."/>
            <person name="Grigoriev I.V."/>
            <person name="Nagy L.G."/>
            <person name="Martin F."/>
            <person name="Kauserud H."/>
        </authorList>
    </citation>
    <scope>NUCLEOTIDE SEQUENCE</scope>
    <source>
        <strain evidence="1">CBHHK188m</strain>
    </source>
</reference>
<protein>
    <recommendedName>
        <fullName evidence="3">SnoaL-like domain-containing protein</fullName>
    </recommendedName>
</protein>
<dbReference type="AlphaFoldDB" id="A0AAD7IL43"/>
<organism evidence="1 2">
    <name type="scientific">Mycena maculata</name>
    <dbReference type="NCBI Taxonomy" id="230809"/>
    <lineage>
        <taxon>Eukaryota</taxon>
        <taxon>Fungi</taxon>
        <taxon>Dikarya</taxon>
        <taxon>Basidiomycota</taxon>
        <taxon>Agaricomycotina</taxon>
        <taxon>Agaricomycetes</taxon>
        <taxon>Agaricomycetidae</taxon>
        <taxon>Agaricales</taxon>
        <taxon>Marasmiineae</taxon>
        <taxon>Mycenaceae</taxon>
        <taxon>Mycena</taxon>
    </lineage>
</organism>
<evidence type="ECO:0000313" key="1">
    <source>
        <dbReference type="EMBL" id="KAJ7744270.1"/>
    </source>
</evidence>
<name>A0AAD7IL43_9AGAR</name>
<dbReference type="Gene3D" id="3.10.450.50">
    <property type="match status" value="1"/>
</dbReference>
<accession>A0AAD7IL43</accession>
<dbReference type="EMBL" id="JARJLG010000108">
    <property type="protein sequence ID" value="KAJ7744270.1"/>
    <property type="molecule type" value="Genomic_DNA"/>
</dbReference>
<proteinExistence type="predicted"/>
<dbReference type="SUPFAM" id="SSF54427">
    <property type="entry name" value="NTF2-like"/>
    <property type="match status" value="1"/>
</dbReference>